<organism evidence="1 2">
    <name type="scientific">Lysobacter enzymogenes</name>
    <dbReference type="NCBI Taxonomy" id="69"/>
    <lineage>
        <taxon>Bacteria</taxon>
        <taxon>Pseudomonadati</taxon>
        <taxon>Pseudomonadota</taxon>
        <taxon>Gammaproteobacteria</taxon>
        <taxon>Lysobacterales</taxon>
        <taxon>Lysobacteraceae</taxon>
        <taxon>Lysobacter</taxon>
    </lineage>
</organism>
<sequence>MDPRDPRLYADPRGVWRDDGAGRVHGIRWRDIDGIDGYAIDAADRRLVYLALGTASGERLELRTDWPGYQDVTRALSAHLPGLDVDALQRLAQARPEDPPAILWWRD</sequence>
<dbReference type="AlphaFoldDB" id="A0A3N2RM61"/>
<protein>
    <submittedName>
        <fullName evidence="1">Uncharacterized protein</fullName>
    </submittedName>
</protein>
<comment type="caution">
    <text evidence="1">The sequence shown here is derived from an EMBL/GenBank/DDBJ whole genome shotgun (WGS) entry which is preliminary data.</text>
</comment>
<dbReference type="Proteomes" id="UP000275910">
    <property type="component" value="Unassembled WGS sequence"/>
</dbReference>
<accession>A0A3N2RM61</accession>
<dbReference type="EMBL" id="RCTY01000011">
    <property type="protein sequence ID" value="ROU08558.1"/>
    <property type="molecule type" value="Genomic_DNA"/>
</dbReference>
<evidence type="ECO:0000313" key="2">
    <source>
        <dbReference type="Proteomes" id="UP000275910"/>
    </source>
</evidence>
<dbReference type="RefSeq" id="WP_123646129.1">
    <property type="nucleotide sequence ID" value="NZ_RCTY01000011.1"/>
</dbReference>
<reference evidence="1 2" key="1">
    <citation type="submission" date="2018-10" db="EMBL/GenBank/DDBJ databases">
        <title>The genome of Lysobacter enzymogenes OH11.</title>
        <authorList>
            <person name="Liu F."/>
            <person name="Zhao Y."/>
            <person name="Qian G."/>
            <person name="Chen Y."/>
            <person name="Xu H."/>
        </authorList>
    </citation>
    <scope>NUCLEOTIDE SEQUENCE [LARGE SCALE GENOMIC DNA]</scope>
    <source>
        <strain evidence="1 2">OH11</strain>
    </source>
</reference>
<gene>
    <name evidence="1" type="ORF">D9T17_03510</name>
</gene>
<evidence type="ECO:0000313" key="1">
    <source>
        <dbReference type="EMBL" id="ROU08558.1"/>
    </source>
</evidence>
<proteinExistence type="predicted"/>
<name>A0A3N2RM61_LYSEN</name>